<proteinExistence type="predicted"/>
<evidence type="ECO:0000256" key="7">
    <source>
        <dbReference type="SAM" id="MobiDB-lite"/>
    </source>
</evidence>
<dbReference type="CDD" id="cd18595">
    <property type="entry name" value="ABC_6TM_MRP1_2_3_6_D1_like"/>
    <property type="match status" value="1"/>
</dbReference>
<evidence type="ECO:0000259" key="9">
    <source>
        <dbReference type="PROSITE" id="PS50929"/>
    </source>
</evidence>
<keyword evidence="4" id="KW-0067">ATP-binding</keyword>
<dbReference type="EMBL" id="BLXT01007309">
    <property type="protein sequence ID" value="GFO38360.1"/>
    <property type="molecule type" value="Genomic_DNA"/>
</dbReference>
<keyword evidence="3" id="KW-0547">Nucleotide-binding</keyword>
<dbReference type="PROSITE" id="PS50929">
    <property type="entry name" value="ABC_TM1F"/>
    <property type="match status" value="1"/>
</dbReference>
<dbReference type="GO" id="GO:0005524">
    <property type="term" value="F:ATP binding"/>
    <property type="evidence" value="ECO:0007669"/>
    <property type="project" value="UniProtKB-KW"/>
</dbReference>
<comment type="caution">
    <text evidence="10">The sequence shown here is derived from an EMBL/GenBank/DDBJ whole genome shotgun (WGS) entry which is preliminary data.</text>
</comment>
<sequence length="608" mass="68429">MFLSRRSGVASPCIPFLFWLLTLVTKVVPFYTVIIQEVYKDEAMRFDMTILTFGLIVTEFVLQLIGDTSVRIMDASAYKQPCPIMWTSFFSKLTYSWVFEKVYQGYKKAVVMSDIFDAPGYMQCQHNVPAFMAAWDQELQKQPQNRDVTEPKRNINTSHHSVGCETNGNLFHITETTTVTSRSQTSTSHRQPKRNGGWQGSPSLVRALAKVFFLPLFKAQLVGLLADAVLYLNPILIGLLIKYIEEEDKHPKWEGYALAAAFFTVVLTSSILTSYRFYTCSNLGLRVKTVLSIAVYKKVRVKTVPATAVYKKVRKKTGLATAVSERSQYWRLLCKKVRVNTVLAATGYKKFGVKTVLASAVYKKVRMKTLLAATMYKKVKVNTVLTATGYKALTMNAETRRKFTVGNIVNLMSVDCHRFRDMTARLYVLISWPVQVSIAVYLLYDVLGVASLAGIVTLVLLIPTNVYTSTLLKRIQARQLTLKDQRIKLINEMLNGIKVIKLNAWEPSFQKKISGVRKKEVSLLRRAAVLTSVNTLCMLISPVLVTVVSFVAYVLITGESLTPTKAFVAMNIINIMKGPMDTLPYLISQLVQVPNLLFSRKVSALQIS</sequence>
<evidence type="ECO:0000256" key="5">
    <source>
        <dbReference type="ARBA" id="ARBA00022989"/>
    </source>
</evidence>
<dbReference type="SUPFAM" id="SSF90123">
    <property type="entry name" value="ABC transporter transmembrane region"/>
    <property type="match status" value="1"/>
</dbReference>
<feature type="transmembrane region" description="Helical" evidence="8">
    <location>
        <begin position="450"/>
        <end position="468"/>
    </location>
</feature>
<dbReference type="InterPro" id="IPR050173">
    <property type="entry name" value="ABC_transporter_C-like"/>
</dbReference>
<feature type="transmembrane region" description="Helical" evidence="8">
    <location>
        <begin position="46"/>
        <end position="65"/>
    </location>
</feature>
<dbReference type="Pfam" id="PF00664">
    <property type="entry name" value="ABC_membrane"/>
    <property type="match status" value="1"/>
</dbReference>
<feature type="transmembrane region" description="Helical" evidence="8">
    <location>
        <begin position="426"/>
        <end position="444"/>
    </location>
</feature>
<gene>
    <name evidence="10" type="ORF">PoB_006486500</name>
</gene>
<feature type="transmembrane region" description="Helical" evidence="8">
    <location>
        <begin position="221"/>
        <end position="244"/>
    </location>
</feature>
<keyword evidence="11" id="KW-1185">Reference proteome</keyword>
<dbReference type="GO" id="GO:0016020">
    <property type="term" value="C:membrane"/>
    <property type="evidence" value="ECO:0007669"/>
    <property type="project" value="InterPro"/>
</dbReference>
<keyword evidence="5 8" id="KW-1133">Transmembrane helix</keyword>
<keyword evidence="2 8" id="KW-0812">Transmembrane</keyword>
<evidence type="ECO:0000313" key="11">
    <source>
        <dbReference type="Proteomes" id="UP000735302"/>
    </source>
</evidence>
<keyword evidence="6 8" id="KW-0472">Membrane</keyword>
<feature type="transmembrane region" description="Helical" evidence="8">
    <location>
        <begin position="527"/>
        <end position="556"/>
    </location>
</feature>
<protein>
    <submittedName>
        <fullName evidence="10">Multidrug resistance-associated protein 1-like</fullName>
    </submittedName>
</protein>
<dbReference type="PANTHER" id="PTHR24223">
    <property type="entry name" value="ATP-BINDING CASSETTE SUB-FAMILY C"/>
    <property type="match status" value="1"/>
</dbReference>
<keyword evidence="1" id="KW-0813">Transport</keyword>
<name>A0AAV4D2Q2_9GAST</name>
<dbReference type="GO" id="GO:0140359">
    <property type="term" value="F:ABC-type transporter activity"/>
    <property type="evidence" value="ECO:0007669"/>
    <property type="project" value="InterPro"/>
</dbReference>
<evidence type="ECO:0000256" key="4">
    <source>
        <dbReference type="ARBA" id="ARBA00022840"/>
    </source>
</evidence>
<organism evidence="10 11">
    <name type="scientific">Plakobranchus ocellatus</name>
    <dbReference type="NCBI Taxonomy" id="259542"/>
    <lineage>
        <taxon>Eukaryota</taxon>
        <taxon>Metazoa</taxon>
        <taxon>Spiralia</taxon>
        <taxon>Lophotrochozoa</taxon>
        <taxon>Mollusca</taxon>
        <taxon>Gastropoda</taxon>
        <taxon>Heterobranchia</taxon>
        <taxon>Euthyneura</taxon>
        <taxon>Panpulmonata</taxon>
        <taxon>Sacoglossa</taxon>
        <taxon>Placobranchoidea</taxon>
        <taxon>Plakobranchidae</taxon>
        <taxon>Plakobranchus</taxon>
    </lineage>
</organism>
<accession>A0AAV4D2Q2</accession>
<feature type="region of interest" description="Disordered" evidence="7">
    <location>
        <begin position="179"/>
        <end position="198"/>
    </location>
</feature>
<dbReference type="AlphaFoldDB" id="A0AAV4D2Q2"/>
<evidence type="ECO:0000313" key="10">
    <source>
        <dbReference type="EMBL" id="GFO38360.1"/>
    </source>
</evidence>
<evidence type="ECO:0000256" key="2">
    <source>
        <dbReference type="ARBA" id="ARBA00022692"/>
    </source>
</evidence>
<feature type="transmembrane region" description="Helical" evidence="8">
    <location>
        <begin position="12"/>
        <end position="34"/>
    </location>
</feature>
<dbReference type="Proteomes" id="UP000735302">
    <property type="component" value="Unassembled WGS sequence"/>
</dbReference>
<feature type="compositionally biased region" description="Low complexity" evidence="7">
    <location>
        <begin position="179"/>
        <end position="188"/>
    </location>
</feature>
<evidence type="ECO:0000256" key="8">
    <source>
        <dbReference type="SAM" id="Phobius"/>
    </source>
</evidence>
<feature type="domain" description="ABC transmembrane type-1" evidence="9">
    <location>
        <begin position="221"/>
        <end position="592"/>
    </location>
</feature>
<evidence type="ECO:0000256" key="1">
    <source>
        <dbReference type="ARBA" id="ARBA00022448"/>
    </source>
</evidence>
<reference evidence="10 11" key="1">
    <citation type="journal article" date="2021" name="Elife">
        <title>Chloroplast acquisition without the gene transfer in kleptoplastic sea slugs, Plakobranchus ocellatus.</title>
        <authorList>
            <person name="Maeda T."/>
            <person name="Takahashi S."/>
            <person name="Yoshida T."/>
            <person name="Shimamura S."/>
            <person name="Takaki Y."/>
            <person name="Nagai Y."/>
            <person name="Toyoda A."/>
            <person name="Suzuki Y."/>
            <person name="Arimoto A."/>
            <person name="Ishii H."/>
            <person name="Satoh N."/>
            <person name="Nishiyama T."/>
            <person name="Hasebe M."/>
            <person name="Maruyama T."/>
            <person name="Minagawa J."/>
            <person name="Obokata J."/>
            <person name="Shigenobu S."/>
        </authorList>
    </citation>
    <scope>NUCLEOTIDE SEQUENCE [LARGE SCALE GENOMIC DNA]</scope>
</reference>
<dbReference type="InterPro" id="IPR011527">
    <property type="entry name" value="ABC1_TM_dom"/>
</dbReference>
<evidence type="ECO:0000256" key="3">
    <source>
        <dbReference type="ARBA" id="ARBA00022741"/>
    </source>
</evidence>
<feature type="transmembrane region" description="Helical" evidence="8">
    <location>
        <begin position="256"/>
        <end position="278"/>
    </location>
</feature>
<dbReference type="PANTHER" id="PTHR24223:SF415">
    <property type="entry name" value="FI20190P1"/>
    <property type="match status" value="1"/>
</dbReference>
<evidence type="ECO:0000256" key="6">
    <source>
        <dbReference type="ARBA" id="ARBA00023136"/>
    </source>
</evidence>
<dbReference type="Gene3D" id="1.20.1560.10">
    <property type="entry name" value="ABC transporter type 1, transmembrane domain"/>
    <property type="match status" value="1"/>
</dbReference>
<dbReference type="InterPro" id="IPR036640">
    <property type="entry name" value="ABC1_TM_sf"/>
</dbReference>